<dbReference type="Gene3D" id="3.40.50.300">
    <property type="entry name" value="P-loop containing nucleotide triphosphate hydrolases"/>
    <property type="match status" value="1"/>
</dbReference>
<reference evidence="4" key="2">
    <citation type="submission" date="2023-06" db="EMBL/GenBank/DDBJ databases">
        <authorList>
            <consortium name="Lawrence Berkeley National Laboratory"/>
            <person name="Haridas S."/>
            <person name="Hensen N."/>
            <person name="Bonometti L."/>
            <person name="Westerberg I."/>
            <person name="Brannstrom I.O."/>
            <person name="Guillou S."/>
            <person name="Cros-Aarteil S."/>
            <person name="Calhoun S."/>
            <person name="Kuo A."/>
            <person name="Mondo S."/>
            <person name="Pangilinan J."/>
            <person name="Riley R."/>
            <person name="Labutti K."/>
            <person name="Andreopoulos B."/>
            <person name="Lipzen A."/>
            <person name="Chen C."/>
            <person name="Yanf M."/>
            <person name="Daum C."/>
            <person name="Ng V."/>
            <person name="Clum A."/>
            <person name="Steindorff A."/>
            <person name="Ohm R."/>
            <person name="Martin F."/>
            <person name="Silar P."/>
            <person name="Natvig D."/>
            <person name="Lalanne C."/>
            <person name="Gautier V."/>
            <person name="Ament-Velasquez S.L."/>
            <person name="Kruys A."/>
            <person name="Hutchinson M.I."/>
            <person name="Powell A.J."/>
            <person name="Barry K."/>
            <person name="Miller A.N."/>
            <person name="Grigoriev I.V."/>
            <person name="Debuchy R."/>
            <person name="Gladieux P."/>
            <person name="Thoren M.H."/>
            <person name="Johannesson H."/>
        </authorList>
    </citation>
    <scope>NUCLEOTIDE SEQUENCE</scope>
    <source>
        <strain evidence="4">SMH4131-1</strain>
    </source>
</reference>
<dbReference type="EMBL" id="JAUEPO010000001">
    <property type="protein sequence ID" value="KAK3337721.1"/>
    <property type="molecule type" value="Genomic_DNA"/>
</dbReference>
<evidence type="ECO:0000313" key="4">
    <source>
        <dbReference type="EMBL" id="KAK3337721.1"/>
    </source>
</evidence>
<reference evidence="4" key="1">
    <citation type="journal article" date="2023" name="Mol. Phylogenet. Evol.">
        <title>Genome-scale phylogeny and comparative genomics of the fungal order Sordariales.</title>
        <authorList>
            <person name="Hensen N."/>
            <person name="Bonometti L."/>
            <person name="Westerberg I."/>
            <person name="Brannstrom I.O."/>
            <person name="Guillou S."/>
            <person name="Cros-Aarteil S."/>
            <person name="Calhoun S."/>
            <person name="Haridas S."/>
            <person name="Kuo A."/>
            <person name="Mondo S."/>
            <person name="Pangilinan J."/>
            <person name="Riley R."/>
            <person name="LaButti K."/>
            <person name="Andreopoulos B."/>
            <person name="Lipzen A."/>
            <person name="Chen C."/>
            <person name="Yan M."/>
            <person name="Daum C."/>
            <person name="Ng V."/>
            <person name="Clum A."/>
            <person name="Steindorff A."/>
            <person name="Ohm R.A."/>
            <person name="Martin F."/>
            <person name="Silar P."/>
            <person name="Natvig D.O."/>
            <person name="Lalanne C."/>
            <person name="Gautier V."/>
            <person name="Ament-Velasquez S.L."/>
            <person name="Kruys A."/>
            <person name="Hutchinson M.I."/>
            <person name="Powell A.J."/>
            <person name="Barry K."/>
            <person name="Miller A.N."/>
            <person name="Grigoriev I.V."/>
            <person name="Debuchy R."/>
            <person name="Gladieux P."/>
            <person name="Hiltunen Thoren M."/>
            <person name="Johannesson H."/>
        </authorList>
    </citation>
    <scope>NUCLEOTIDE SEQUENCE</scope>
    <source>
        <strain evidence="4">SMH4131-1</strain>
    </source>
</reference>
<evidence type="ECO:0008006" key="6">
    <source>
        <dbReference type="Google" id="ProtNLM"/>
    </source>
</evidence>
<comment type="caution">
    <text evidence="4">The sequence shown here is derived from an EMBL/GenBank/DDBJ whole genome shotgun (WGS) entry which is preliminary data.</text>
</comment>
<name>A0AAE0J698_9PEZI</name>
<dbReference type="SUPFAM" id="SSF52540">
    <property type="entry name" value="P-loop containing nucleoside triphosphate hydrolases"/>
    <property type="match status" value="1"/>
</dbReference>
<keyword evidence="1" id="KW-0677">Repeat</keyword>
<dbReference type="Pfam" id="PF25053">
    <property type="entry name" value="DUF7791"/>
    <property type="match status" value="1"/>
</dbReference>
<proteinExistence type="predicted"/>
<dbReference type="AlphaFoldDB" id="A0AAE0J698"/>
<protein>
    <recommendedName>
        <fullName evidence="6">NACHT domain-containing protein</fullName>
    </recommendedName>
</protein>
<gene>
    <name evidence="4" type="ORF">B0T19DRAFT_455639</name>
</gene>
<dbReference type="InterPro" id="IPR056693">
    <property type="entry name" value="DUF7791"/>
</dbReference>
<feature type="domain" description="Nephrocystin 3-like N-terminal" evidence="2">
    <location>
        <begin position="261"/>
        <end position="436"/>
    </location>
</feature>
<evidence type="ECO:0000313" key="5">
    <source>
        <dbReference type="Proteomes" id="UP001286456"/>
    </source>
</evidence>
<feature type="domain" description="DUF7791" evidence="3">
    <location>
        <begin position="545"/>
        <end position="674"/>
    </location>
</feature>
<evidence type="ECO:0000259" key="2">
    <source>
        <dbReference type="Pfam" id="PF24883"/>
    </source>
</evidence>
<sequence>MDPLSVLSIAAAVAQFLDFTAGVISVSSGIFRSAKGAAADNLALEAVCSNLVALGDQLDLAIDARGVSHSARGLKQLSAQCKSDCTELLALLDRVKVQVGSAGPQRLWKSIKAGLGTAWNARVIQDFGKRLERTQRLMILYIGSFVSDQVASLDDTLRAMDQESTRMQIDQSSKLDLISKGLQDLKLDIFPQVEADTGNSNAPRMLHHVAPVDMIEELSSRLKSLSGAQSDLAKEHAILSSLNFQSRRVRHEGIAEAHARTLRWVFTSVLSDWLHTGSGIFWVSGRAGSGKSTLTKFLADEPRTREALAQWAEPKPAVIVAHYFWSAGTPMQRSQHGLLQSLLYDIFRKSPECIRLICPSQWNDASSKVRDTSTEPWSFSELNAALSALAAHESLPAKFCFIIDGLDEFEGDHFDICVALSSLARSPNFKLCVSSRPLNVFEDAFCSCRQLSVHDFTWDDIANFAQDRLEEHPKWAARAEEADKRQSLIHDIIERAEGVFLWVFLVVKSLRDGLNNDDNIDELQKRLESLPTRLESLFKHMLNSVDPIYHEKMAGNLLMTMYTDMLLPIDIYGYHDNEYRDPDYAIKWPVGLLSAFETAKFLSRTRRRINARSNGLLEVRIDHVQFLHRSVRDFLRTEDMHNYLAAKAPLQFNAAHSVARAQVAMIKSWHFTGDAIGDRTEERSRRMYGSRVSSVDRYEGFNGGQIISRIDECFMHASRVRKENQERVAELLDELERGVEEMFLKGQAAFQCRECPPRLLVREQALLSMCHPYVARKLGLTRPSDYFNIFIAPPLYVTTRFTVTAAPANAMIPLLLEHGLDPNERSTEIPESTPWLALVCCLHSVWEARVAVINAAMRAGVFSAFLAKNANPNAVLPSGSVTAFGLYLLASLTQTSFFRVSEAYLRTMDDFLDAGADPFAPLSTSIISTMMARKGFLSLHVIAARSESLPTVEPTLDVFCRSVGLIRERTREKREPGSIKLVLSVIEKLISRGFFDEKSYALKLMTAIRDSQEVFPAATMQRLTNMLFERGVPAADPDEASGLGQRGASPNMICRISSPLWFR</sequence>
<dbReference type="Pfam" id="PF24883">
    <property type="entry name" value="NPHP3_N"/>
    <property type="match status" value="1"/>
</dbReference>
<dbReference type="PANTHER" id="PTHR10039">
    <property type="entry name" value="AMELOGENIN"/>
    <property type="match status" value="1"/>
</dbReference>
<organism evidence="4 5">
    <name type="scientific">Cercophora scortea</name>
    <dbReference type="NCBI Taxonomy" id="314031"/>
    <lineage>
        <taxon>Eukaryota</taxon>
        <taxon>Fungi</taxon>
        <taxon>Dikarya</taxon>
        <taxon>Ascomycota</taxon>
        <taxon>Pezizomycotina</taxon>
        <taxon>Sordariomycetes</taxon>
        <taxon>Sordariomycetidae</taxon>
        <taxon>Sordariales</taxon>
        <taxon>Lasiosphaeriaceae</taxon>
        <taxon>Cercophora</taxon>
    </lineage>
</organism>
<evidence type="ECO:0000256" key="1">
    <source>
        <dbReference type="ARBA" id="ARBA00022737"/>
    </source>
</evidence>
<dbReference type="PANTHER" id="PTHR10039:SF5">
    <property type="entry name" value="NACHT DOMAIN-CONTAINING PROTEIN"/>
    <property type="match status" value="1"/>
</dbReference>
<dbReference type="Proteomes" id="UP001286456">
    <property type="component" value="Unassembled WGS sequence"/>
</dbReference>
<dbReference type="InterPro" id="IPR027417">
    <property type="entry name" value="P-loop_NTPase"/>
</dbReference>
<keyword evidence="5" id="KW-1185">Reference proteome</keyword>
<dbReference type="InterPro" id="IPR056884">
    <property type="entry name" value="NPHP3-like_N"/>
</dbReference>
<evidence type="ECO:0000259" key="3">
    <source>
        <dbReference type="Pfam" id="PF25053"/>
    </source>
</evidence>
<accession>A0AAE0J698</accession>